<feature type="domain" description="Ice-binding protein C-terminal" evidence="1">
    <location>
        <begin position="201"/>
        <end position="223"/>
    </location>
</feature>
<evidence type="ECO:0000313" key="2">
    <source>
        <dbReference type="EMBL" id="CBX26940.1"/>
    </source>
</evidence>
<organism evidence="2">
    <name type="scientific">uncultured Desulfobacterium sp</name>
    <dbReference type="NCBI Taxonomy" id="201089"/>
    <lineage>
        <taxon>Bacteria</taxon>
        <taxon>Pseudomonadati</taxon>
        <taxon>Thermodesulfobacteriota</taxon>
        <taxon>Desulfobacteria</taxon>
        <taxon>Desulfobacterales</taxon>
        <taxon>Desulfobacteriaceae</taxon>
        <taxon>Desulfobacterium</taxon>
        <taxon>environmental samples</taxon>
    </lineage>
</organism>
<dbReference type="NCBIfam" id="NF038141">
    <property type="entry name" value="choice_anch_N"/>
    <property type="match status" value="1"/>
</dbReference>
<dbReference type="InterPro" id="IPR013424">
    <property type="entry name" value="Ice-binding_C"/>
</dbReference>
<name>E1Y8P6_9BACT</name>
<accession>E1Y8P6</accession>
<dbReference type="AlphaFoldDB" id="E1Y8P6"/>
<reference evidence="2" key="1">
    <citation type="journal article" date="2011" name="Environ. Microbiol.">
        <title>Genomic insights into the metabolic potential of the polycyclic aromatic hydrocarbon degrading sulfate-reducing Deltaproteobacterium N47.</title>
        <authorList>
            <person name="Bergmann F."/>
            <person name="Selesi D."/>
            <person name="Weinmaier T."/>
            <person name="Tischler P."/>
            <person name="Rattei T."/>
            <person name="Meckenstock R.U."/>
        </authorList>
    </citation>
    <scope>NUCLEOTIDE SEQUENCE</scope>
</reference>
<evidence type="ECO:0000259" key="1">
    <source>
        <dbReference type="Pfam" id="PF07589"/>
    </source>
</evidence>
<gene>
    <name evidence="2" type="ORF">N47_A09690</name>
</gene>
<dbReference type="EMBL" id="FR695864">
    <property type="protein sequence ID" value="CBX26940.1"/>
    <property type="molecule type" value="Genomic_DNA"/>
</dbReference>
<protein>
    <recommendedName>
        <fullName evidence="1">Ice-binding protein C-terminal domain-containing protein</fullName>
    </recommendedName>
</protein>
<proteinExistence type="predicted"/>
<dbReference type="Pfam" id="PF07589">
    <property type="entry name" value="PEP-CTERM"/>
    <property type="match status" value="1"/>
</dbReference>
<sequence length="226" mass="24676">MFCFNNDVFAYPSLQLDIAGGTYNYATETIIAPGNNFTLYALLKTDNDNLVTDTYYISAAIVPAINSSADLGSFIFAGNNISVTDDMDYGTPPLDGLYPDLGSHGIFATYYKEFSFAFNQSNENEIDIYNTKDRAIAGTAIDLDSGTGMYYAAFVIDISNLAAAYGIHFDLYNENIIIKNNSTDYSTQFAPYSHDAEGHKVPEPATLLLLGFGLVGLAGVNRKFKK</sequence>
<dbReference type="NCBIfam" id="TIGR02595">
    <property type="entry name" value="PEP_CTERM"/>
    <property type="match status" value="1"/>
</dbReference>